<sequence length="35" mass="3994">MKPIIQEWINKAEADFATAQRESQVTQTPNYSNPS</sequence>
<keyword evidence="3" id="KW-1185">Reference proteome</keyword>
<accession>A0A1Z3HQP0</accession>
<reference evidence="2 3" key="1">
    <citation type="journal article" date="2016" name="Biochim. Biophys. Acta">
        <title>Characterization of red-shifted phycobilisomes isolated from the chlorophyll f-containing cyanobacterium Halomicronema hongdechloris.</title>
        <authorList>
            <person name="Li Y."/>
            <person name="Lin Y."/>
            <person name="Garvey C.J."/>
            <person name="Birch D."/>
            <person name="Corkery R.W."/>
            <person name="Loughlin P.C."/>
            <person name="Scheer H."/>
            <person name="Willows R.D."/>
            <person name="Chen M."/>
        </authorList>
    </citation>
    <scope>NUCLEOTIDE SEQUENCE [LARGE SCALE GENOMIC DNA]</scope>
    <source>
        <strain evidence="2 3">C2206</strain>
    </source>
</reference>
<dbReference type="Proteomes" id="UP000191901">
    <property type="component" value="Chromosome"/>
</dbReference>
<proteinExistence type="predicted"/>
<evidence type="ECO:0000313" key="3">
    <source>
        <dbReference type="Proteomes" id="UP000191901"/>
    </source>
</evidence>
<feature type="domain" description="POU-specific" evidence="1">
    <location>
        <begin position="1"/>
        <end position="13"/>
    </location>
</feature>
<dbReference type="EMBL" id="CP021983">
    <property type="protein sequence ID" value="ASC72605.1"/>
    <property type="molecule type" value="Genomic_DNA"/>
</dbReference>
<dbReference type="PROSITE" id="PS51179">
    <property type="entry name" value="POU_3"/>
    <property type="match status" value="1"/>
</dbReference>
<dbReference type="AlphaFoldDB" id="A0A1Z3HQP0"/>
<dbReference type="InterPro" id="IPR000327">
    <property type="entry name" value="POU_dom"/>
</dbReference>
<name>A0A1Z3HQP0_9CYAN</name>
<evidence type="ECO:0000313" key="2">
    <source>
        <dbReference type="EMBL" id="ASC72605.1"/>
    </source>
</evidence>
<dbReference type="GO" id="GO:0003700">
    <property type="term" value="F:DNA-binding transcription factor activity"/>
    <property type="evidence" value="ECO:0007669"/>
    <property type="project" value="InterPro"/>
</dbReference>
<protein>
    <recommendedName>
        <fullName evidence="1">POU-specific domain-containing protein</fullName>
    </recommendedName>
</protein>
<evidence type="ECO:0000259" key="1">
    <source>
        <dbReference type="PROSITE" id="PS51179"/>
    </source>
</evidence>
<organism evidence="2 3">
    <name type="scientific">Halomicronema hongdechloris C2206</name>
    <dbReference type="NCBI Taxonomy" id="1641165"/>
    <lineage>
        <taxon>Bacteria</taxon>
        <taxon>Bacillati</taxon>
        <taxon>Cyanobacteriota</taxon>
        <taxon>Cyanophyceae</taxon>
        <taxon>Nodosilineales</taxon>
        <taxon>Nodosilineaceae</taxon>
        <taxon>Halomicronema</taxon>
    </lineage>
</organism>
<gene>
    <name evidence="2" type="ORF">XM38_035630</name>
</gene>
<dbReference type="KEGG" id="hhg:XM38_035630"/>